<comment type="cofactor">
    <cofactor evidence="5">
        <name>Ca(2+)</name>
        <dbReference type="ChEBI" id="CHEBI:29108"/>
    </cofactor>
    <text evidence="5">Binds 1 Ca(2+) ion per dimer.</text>
</comment>
<evidence type="ECO:0000313" key="7">
    <source>
        <dbReference type="Proteomes" id="UP000320314"/>
    </source>
</evidence>
<dbReference type="OrthoDB" id="9760084at2"/>
<dbReference type="PANTHER" id="PTHR34218:SF4">
    <property type="entry name" value="ACYL-HOMOSERINE LACTONE ACYLASE QUIP"/>
    <property type="match status" value="1"/>
</dbReference>
<comment type="similarity">
    <text evidence="1">Belongs to the peptidase S45 family.</text>
</comment>
<dbReference type="PANTHER" id="PTHR34218">
    <property type="entry name" value="PEPTIDASE S45 PENICILLIN AMIDASE"/>
    <property type="match status" value="1"/>
</dbReference>
<dbReference type="InterPro" id="IPR014395">
    <property type="entry name" value="Pen/GL7ACA/AHL_acylase"/>
</dbReference>
<keyword evidence="7" id="KW-1185">Reference proteome</keyword>
<evidence type="ECO:0000256" key="5">
    <source>
        <dbReference type="PIRSR" id="PIRSR001227-2"/>
    </source>
</evidence>
<dbReference type="Gene3D" id="1.10.1400.10">
    <property type="match status" value="1"/>
</dbReference>
<proteinExistence type="inferred from homology"/>
<dbReference type="InterPro" id="IPR043147">
    <property type="entry name" value="Penicillin_amidase_A-knob"/>
</dbReference>
<dbReference type="Gene3D" id="2.30.120.10">
    <property type="match status" value="1"/>
</dbReference>
<dbReference type="GO" id="GO:0016811">
    <property type="term" value="F:hydrolase activity, acting on carbon-nitrogen (but not peptide) bonds, in linear amides"/>
    <property type="evidence" value="ECO:0007669"/>
    <property type="project" value="InterPro"/>
</dbReference>
<comment type="caution">
    <text evidence="6">The sequence shown here is derived from an EMBL/GenBank/DDBJ whole genome shotgun (WGS) entry which is preliminary data.</text>
</comment>
<gene>
    <name evidence="6" type="ORF">FJU11_01275</name>
</gene>
<evidence type="ECO:0000256" key="2">
    <source>
        <dbReference type="ARBA" id="ARBA00022801"/>
    </source>
</evidence>
<dbReference type="RefSeq" id="WP_141165187.1">
    <property type="nucleotide sequence ID" value="NZ_VHLH01000001.1"/>
</dbReference>
<feature type="binding site" evidence="5">
    <location>
        <position position="340"/>
    </location>
    <ligand>
        <name>Ca(2+)</name>
        <dbReference type="ChEBI" id="CHEBI:29108"/>
    </ligand>
</feature>
<dbReference type="PIRSF" id="PIRSF001227">
    <property type="entry name" value="Pen_acylase"/>
    <property type="match status" value="1"/>
</dbReference>
<evidence type="ECO:0000256" key="3">
    <source>
        <dbReference type="ARBA" id="ARBA00023145"/>
    </source>
</evidence>
<dbReference type="InterPro" id="IPR043146">
    <property type="entry name" value="Penicillin_amidase_N_B-knob"/>
</dbReference>
<reference evidence="6 7" key="1">
    <citation type="submission" date="2019-06" db="EMBL/GenBank/DDBJ databases">
        <authorList>
            <person name="Li M."/>
        </authorList>
    </citation>
    <scope>NUCLEOTIDE SEQUENCE [LARGE SCALE GENOMIC DNA]</scope>
    <source>
        <strain evidence="6 7">BGMRC6574</strain>
    </source>
</reference>
<dbReference type="AlphaFoldDB" id="A0A506UHT7"/>
<protein>
    <submittedName>
        <fullName evidence="6">Penicillin acylase family protein</fullName>
    </submittedName>
</protein>
<dbReference type="Gene3D" id="3.60.20.10">
    <property type="entry name" value="Glutamine Phosphoribosylpyrophosphate, subunit 1, domain 1"/>
    <property type="match status" value="1"/>
</dbReference>
<dbReference type="Pfam" id="PF01804">
    <property type="entry name" value="Penicil_amidase"/>
    <property type="match status" value="1"/>
</dbReference>
<dbReference type="InterPro" id="IPR002692">
    <property type="entry name" value="S45"/>
</dbReference>
<keyword evidence="2" id="KW-0378">Hydrolase</keyword>
<dbReference type="CDD" id="cd03747">
    <property type="entry name" value="Ntn_PGA_like"/>
    <property type="match status" value="1"/>
</dbReference>
<organism evidence="6 7">
    <name type="scientific">Pararhizobium mangrovi</name>
    <dbReference type="NCBI Taxonomy" id="2590452"/>
    <lineage>
        <taxon>Bacteria</taxon>
        <taxon>Pseudomonadati</taxon>
        <taxon>Pseudomonadota</taxon>
        <taxon>Alphaproteobacteria</taxon>
        <taxon>Hyphomicrobiales</taxon>
        <taxon>Rhizobiaceae</taxon>
        <taxon>Rhizobium/Agrobacterium group</taxon>
        <taxon>Pararhizobium</taxon>
    </lineage>
</organism>
<dbReference type="GO" id="GO:0046872">
    <property type="term" value="F:metal ion binding"/>
    <property type="evidence" value="ECO:0007669"/>
    <property type="project" value="UniProtKB-KW"/>
</dbReference>
<dbReference type="SUPFAM" id="SSF56235">
    <property type="entry name" value="N-terminal nucleophile aminohydrolases (Ntn hydrolases)"/>
    <property type="match status" value="1"/>
</dbReference>
<evidence type="ECO:0000256" key="4">
    <source>
        <dbReference type="PIRSR" id="PIRSR001227-1"/>
    </source>
</evidence>
<feature type="binding site" evidence="5">
    <location>
        <position position="195"/>
    </location>
    <ligand>
        <name>Ca(2+)</name>
        <dbReference type="ChEBI" id="CHEBI:29108"/>
    </ligand>
</feature>
<dbReference type="EMBL" id="VHLH01000001">
    <property type="protein sequence ID" value="TPW32884.1"/>
    <property type="molecule type" value="Genomic_DNA"/>
</dbReference>
<dbReference type="GO" id="GO:0017000">
    <property type="term" value="P:antibiotic biosynthetic process"/>
    <property type="evidence" value="ECO:0007669"/>
    <property type="project" value="InterPro"/>
</dbReference>
<sequence length="820" mass="89603">MRRFFKALGKLSFLVFPLLLAAAVVALFWLSASLPVPSGTMRIAGLAGPVTITRDRNDVAHITGQSRADVFAGLGFVHAQERLWQMELTRMAGEGRLSEIFGAPTVDTDVFLRTLDIAGAARRSLEALSPEARAALEAYAHGVNAWIDRPGPAFGAKFSPEFVVFGHEPEPWSAADALIAIKMMSVGLAQNVGDEASRLAFAALGLSDREIDDLMPPLEGDRPPPLPDLRRLLALPPVAIGRNDERAAIERIDTGWSERRGASNNWVVSGSRTKSGLPILANDPHLGLAAPSIWYLADLRVERPGEEPRTLTGVTLPGAPFVLLGRGTSIAWGFTNTGADVQDVFVERVDPHDPKRYLTPDGWRAFDTRRETIRVAGGKDVVFTRRATRHGPVLPHDFLGLGSYLPNDTVAALGWTALASDDTTAMAGFDLWNADTVDDFKNVMRDFVTPMQSMVVADTKGSIGFVAAGRVPVRDPQNTIMGRVPVPGWLARYDWKGTIPFEDLPQAKNPPVGAIGTANAKIVGPDYKPFLTFDWEEPFRQRRIDQLIVHGPDDQTLETSRRAQADVLSLGLLAIKPRMLALVRGRGDVDRGTLAKLAAWDGRMRGDEAEPLIFLAWVRAATRDIFADDLGPAFDRWFRIRIVPLERALGSDPARDWCDEKGTRAHETCGDVLATALSQALADLATRYGPDRSAWRWGTAHMARGEHRPFSRVPGLAKLFDVEVPSPGGPFTLDRGVTNVANEDDPYGNVAAASYRGLFDLSDLDASTYIQTTGQSGNVFSPHYRDFARPWAKVEAITIQTDPAAYRKGDLGVWRLVPAD</sequence>
<evidence type="ECO:0000313" key="6">
    <source>
        <dbReference type="EMBL" id="TPW32884.1"/>
    </source>
</evidence>
<feature type="active site" description="Nucleophile" evidence="4">
    <location>
        <position position="263"/>
    </location>
</feature>
<evidence type="ECO:0000256" key="1">
    <source>
        <dbReference type="ARBA" id="ARBA00006586"/>
    </source>
</evidence>
<keyword evidence="3" id="KW-0865">Zymogen</keyword>
<feature type="binding site" evidence="5">
    <location>
        <position position="343"/>
    </location>
    <ligand>
        <name>Ca(2+)</name>
        <dbReference type="ChEBI" id="CHEBI:29108"/>
    </ligand>
</feature>
<dbReference type="InterPro" id="IPR023343">
    <property type="entry name" value="Penicillin_amidase_dom1"/>
</dbReference>
<dbReference type="Gene3D" id="1.10.439.10">
    <property type="entry name" value="Penicillin Amidohydrolase, domain 1"/>
    <property type="match status" value="1"/>
</dbReference>
<name>A0A506UHT7_9HYPH</name>
<keyword evidence="5" id="KW-0479">Metal-binding</keyword>
<accession>A0A506UHT7</accession>
<keyword evidence="5" id="KW-0106">Calcium</keyword>
<dbReference type="InterPro" id="IPR029055">
    <property type="entry name" value="Ntn_hydrolases_N"/>
</dbReference>
<dbReference type="Proteomes" id="UP000320314">
    <property type="component" value="Unassembled WGS sequence"/>
</dbReference>